<dbReference type="Pfam" id="PF00379">
    <property type="entry name" value="Chitin_bind_4"/>
    <property type="match status" value="1"/>
</dbReference>
<evidence type="ECO:0000256" key="1">
    <source>
        <dbReference type="ARBA" id="ARBA00022460"/>
    </source>
</evidence>
<dbReference type="PANTHER" id="PTHR10380">
    <property type="entry name" value="CUTICLE PROTEIN"/>
    <property type="match status" value="1"/>
</dbReference>
<evidence type="ECO:0000256" key="2">
    <source>
        <dbReference type="PROSITE-ProRule" id="PRU00497"/>
    </source>
</evidence>
<dbReference type="Gene3D" id="3.10.50.10">
    <property type="match status" value="1"/>
</dbReference>
<feature type="region of interest" description="Disordered" evidence="3">
    <location>
        <begin position="102"/>
        <end position="131"/>
    </location>
</feature>
<protein>
    <recommendedName>
        <fullName evidence="6">Cuticle protein</fullName>
    </recommendedName>
</protein>
<reference evidence="4 5" key="1">
    <citation type="journal article" date="2020" name="Cell">
        <title>Large-Scale Comparative Analyses of Tick Genomes Elucidate Their Genetic Diversity and Vector Capacities.</title>
        <authorList>
            <consortium name="Tick Genome and Microbiome Consortium (TIGMIC)"/>
            <person name="Jia N."/>
            <person name="Wang J."/>
            <person name="Shi W."/>
            <person name="Du L."/>
            <person name="Sun Y."/>
            <person name="Zhan W."/>
            <person name="Jiang J.F."/>
            <person name="Wang Q."/>
            <person name="Zhang B."/>
            <person name="Ji P."/>
            <person name="Bell-Sakyi L."/>
            <person name="Cui X.M."/>
            <person name="Yuan T.T."/>
            <person name="Jiang B.G."/>
            <person name="Yang W.F."/>
            <person name="Lam T.T."/>
            <person name="Chang Q.C."/>
            <person name="Ding S.J."/>
            <person name="Wang X.J."/>
            <person name="Zhu J.G."/>
            <person name="Ruan X.D."/>
            <person name="Zhao L."/>
            <person name="Wei J.T."/>
            <person name="Ye R.Z."/>
            <person name="Que T.C."/>
            <person name="Du C.H."/>
            <person name="Zhou Y.H."/>
            <person name="Cheng J.X."/>
            <person name="Dai P.F."/>
            <person name="Guo W.B."/>
            <person name="Han X.H."/>
            <person name="Huang E.J."/>
            <person name="Li L.F."/>
            <person name="Wei W."/>
            <person name="Gao Y.C."/>
            <person name="Liu J.Z."/>
            <person name="Shao H.Z."/>
            <person name="Wang X."/>
            <person name="Wang C.C."/>
            <person name="Yang T.C."/>
            <person name="Huo Q.B."/>
            <person name="Li W."/>
            <person name="Chen H.Y."/>
            <person name="Chen S.E."/>
            <person name="Zhou L.G."/>
            <person name="Ni X.B."/>
            <person name="Tian J.H."/>
            <person name="Sheng Y."/>
            <person name="Liu T."/>
            <person name="Pan Y.S."/>
            <person name="Xia L.Y."/>
            <person name="Li J."/>
            <person name="Zhao F."/>
            <person name="Cao W.C."/>
        </authorList>
    </citation>
    <scope>NUCLEOTIDE SEQUENCE [LARGE SCALE GENOMIC DNA]</scope>
    <source>
        <strain evidence="4">HaeL-2018</strain>
    </source>
</reference>
<dbReference type="PANTHER" id="PTHR10380:SF173">
    <property type="entry name" value="CUTICULAR PROTEIN 47EF, ISOFORM C-RELATED"/>
    <property type="match status" value="1"/>
</dbReference>
<keyword evidence="1 2" id="KW-0193">Cuticle</keyword>
<evidence type="ECO:0000313" key="5">
    <source>
        <dbReference type="Proteomes" id="UP000821853"/>
    </source>
</evidence>
<organism evidence="4 5">
    <name type="scientific">Haemaphysalis longicornis</name>
    <name type="common">Bush tick</name>
    <dbReference type="NCBI Taxonomy" id="44386"/>
    <lineage>
        <taxon>Eukaryota</taxon>
        <taxon>Metazoa</taxon>
        <taxon>Ecdysozoa</taxon>
        <taxon>Arthropoda</taxon>
        <taxon>Chelicerata</taxon>
        <taxon>Arachnida</taxon>
        <taxon>Acari</taxon>
        <taxon>Parasitiformes</taxon>
        <taxon>Ixodida</taxon>
        <taxon>Ixodoidea</taxon>
        <taxon>Ixodidae</taxon>
        <taxon>Haemaphysalinae</taxon>
        <taxon>Haemaphysalis</taxon>
    </lineage>
</organism>
<gene>
    <name evidence="4" type="ORF">HPB48_017846</name>
</gene>
<name>A0A9J6GB33_HAELO</name>
<dbReference type="AlphaFoldDB" id="A0A9J6GB33"/>
<proteinExistence type="predicted"/>
<comment type="caution">
    <text evidence="4">The sequence shown here is derived from an EMBL/GenBank/DDBJ whole genome shotgun (WGS) entry which is preliminary data.</text>
</comment>
<evidence type="ECO:0000313" key="4">
    <source>
        <dbReference type="EMBL" id="KAH9371604.1"/>
    </source>
</evidence>
<evidence type="ECO:0000256" key="3">
    <source>
        <dbReference type="SAM" id="MobiDB-lite"/>
    </source>
</evidence>
<dbReference type="Proteomes" id="UP000821853">
    <property type="component" value="Chromosome 3"/>
</dbReference>
<dbReference type="InterPro" id="IPR000618">
    <property type="entry name" value="Insect_cuticle"/>
</dbReference>
<evidence type="ECO:0008006" key="6">
    <source>
        <dbReference type="Google" id="ProtNLM"/>
    </source>
</evidence>
<dbReference type="GO" id="GO:0008010">
    <property type="term" value="F:structural constituent of chitin-based larval cuticle"/>
    <property type="evidence" value="ECO:0007669"/>
    <property type="project" value="TreeGrafter"/>
</dbReference>
<keyword evidence="5" id="KW-1185">Reference proteome</keyword>
<dbReference type="VEuPathDB" id="VectorBase:HLOH_065560"/>
<dbReference type="PROSITE" id="PS51155">
    <property type="entry name" value="CHIT_BIND_RR_2"/>
    <property type="match status" value="1"/>
</dbReference>
<dbReference type="InterPro" id="IPR050468">
    <property type="entry name" value="Cuticle_Struct_Prot"/>
</dbReference>
<accession>A0A9J6GB33</accession>
<feature type="compositionally biased region" description="Pro residues" evidence="3">
    <location>
        <begin position="110"/>
        <end position="120"/>
    </location>
</feature>
<dbReference type="GO" id="GO:0062129">
    <property type="term" value="C:chitin-based extracellular matrix"/>
    <property type="evidence" value="ECO:0007669"/>
    <property type="project" value="TreeGrafter"/>
</dbReference>
<dbReference type="EMBL" id="JABSTR010000005">
    <property type="protein sequence ID" value="KAH9371604.1"/>
    <property type="molecule type" value="Genomic_DNA"/>
</dbReference>
<dbReference type="InterPro" id="IPR029070">
    <property type="entry name" value="Chitinase_insertion_sf"/>
</dbReference>
<sequence>MIDDVPPIEVPTSVFLGMFHSSLDLFVQYRLQTISTTARYVNPDFDTKPAQPYSFGYDNVDEFGTKTYHKEQGDASNSKTGSFGYMDASGLFRRVNYVADAADPRQDRPPTNPEPCPERAPTPVFNSNPRPRGGGPLFVSVHGCLHLRRIRLRAPGPWAAKRNNRVLIKELSPCTKVLWFFGTRGSWHVVYGCEKEYPKIKNLSIFSPWACSPRLVTCRTFSGKSHMRNIASVYLSSTMVEGLKKYPKAPKPRFNHPENTSEGFYKKPCSLFSSLKFTVNKKTVIKYNTHLIV</sequence>